<dbReference type="Proteomes" id="UP000316778">
    <property type="component" value="Unassembled WGS sequence"/>
</dbReference>
<dbReference type="GO" id="GO:0017004">
    <property type="term" value="P:cytochrome complex assembly"/>
    <property type="evidence" value="ECO:0007669"/>
    <property type="project" value="UniProtKB-KW"/>
</dbReference>
<accession>A0A562SSM4</accession>
<dbReference type="PANTHER" id="PTHR42852">
    <property type="entry name" value="THIOL:DISULFIDE INTERCHANGE PROTEIN DSBE"/>
    <property type="match status" value="1"/>
</dbReference>
<dbReference type="InterPro" id="IPR025380">
    <property type="entry name" value="DUF4369"/>
</dbReference>
<dbReference type="Gene3D" id="3.40.30.10">
    <property type="entry name" value="Glutaredoxin"/>
    <property type="match status" value="1"/>
</dbReference>
<dbReference type="GO" id="GO:0016491">
    <property type="term" value="F:oxidoreductase activity"/>
    <property type="evidence" value="ECO:0007669"/>
    <property type="project" value="InterPro"/>
</dbReference>
<evidence type="ECO:0000313" key="8">
    <source>
        <dbReference type="Proteomes" id="UP000316778"/>
    </source>
</evidence>
<dbReference type="InterPro" id="IPR050553">
    <property type="entry name" value="Thioredoxin_ResA/DsbE_sf"/>
</dbReference>
<dbReference type="Pfam" id="PF14289">
    <property type="entry name" value="DUF4369"/>
    <property type="match status" value="1"/>
</dbReference>
<dbReference type="SUPFAM" id="SSF52833">
    <property type="entry name" value="Thioredoxin-like"/>
    <property type="match status" value="1"/>
</dbReference>
<comment type="caution">
    <text evidence="7">The sequence shown here is derived from an EMBL/GenBank/DDBJ whole genome shotgun (WGS) entry which is preliminary data.</text>
</comment>
<gene>
    <name evidence="7" type="ORF">LX66_4575</name>
</gene>
<dbReference type="GO" id="GO:0030313">
    <property type="term" value="C:cell envelope"/>
    <property type="evidence" value="ECO:0007669"/>
    <property type="project" value="UniProtKB-SubCell"/>
</dbReference>
<dbReference type="InterPro" id="IPR000866">
    <property type="entry name" value="AhpC/TSA"/>
</dbReference>
<dbReference type="PROSITE" id="PS51352">
    <property type="entry name" value="THIOREDOXIN_2"/>
    <property type="match status" value="1"/>
</dbReference>
<keyword evidence="4" id="KW-0676">Redox-active center</keyword>
<dbReference type="AlphaFoldDB" id="A0A562SSM4"/>
<protein>
    <submittedName>
        <fullName evidence="7">Peroxiredoxin</fullName>
    </submittedName>
</protein>
<comment type="subcellular location">
    <subcellularLocation>
        <location evidence="1">Cell envelope</location>
    </subcellularLocation>
</comment>
<keyword evidence="3" id="KW-1015">Disulfide bond</keyword>
<dbReference type="CDD" id="cd02966">
    <property type="entry name" value="TlpA_like_family"/>
    <property type="match status" value="1"/>
</dbReference>
<dbReference type="PROSITE" id="PS00194">
    <property type="entry name" value="THIOREDOXIN_1"/>
    <property type="match status" value="1"/>
</dbReference>
<feature type="domain" description="Thioredoxin" evidence="6">
    <location>
        <begin position="237"/>
        <end position="375"/>
    </location>
</feature>
<dbReference type="InterPro" id="IPR013766">
    <property type="entry name" value="Thioredoxin_domain"/>
</dbReference>
<evidence type="ECO:0000313" key="7">
    <source>
        <dbReference type="EMBL" id="TWI84212.1"/>
    </source>
</evidence>
<evidence type="ECO:0000256" key="1">
    <source>
        <dbReference type="ARBA" id="ARBA00004196"/>
    </source>
</evidence>
<feature type="signal peptide" evidence="5">
    <location>
        <begin position="1"/>
        <end position="22"/>
    </location>
</feature>
<dbReference type="InterPro" id="IPR036249">
    <property type="entry name" value="Thioredoxin-like_sf"/>
</dbReference>
<keyword evidence="5" id="KW-0732">Signal</keyword>
<keyword evidence="8" id="KW-1185">Reference proteome</keyword>
<evidence type="ECO:0000256" key="3">
    <source>
        <dbReference type="ARBA" id="ARBA00023157"/>
    </source>
</evidence>
<organism evidence="7 8">
    <name type="scientific">Chitinophaga japonensis</name>
    <name type="common">Flexibacter japonensis</name>
    <dbReference type="NCBI Taxonomy" id="104662"/>
    <lineage>
        <taxon>Bacteria</taxon>
        <taxon>Pseudomonadati</taxon>
        <taxon>Bacteroidota</taxon>
        <taxon>Chitinophagia</taxon>
        <taxon>Chitinophagales</taxon>
        <taxon>Chitinophagaceae</taxon>
        <taxon>Chitinophaga</taxon>
    </lineage>
</organism>
<keyword evidence="2" id="KW-0201">Cytochrome c-type biogenesis</keyword>
<sequence>MKIVQPLTIALLAAASLRPAAAQEKAGCRYTLNGKLEGMDSGVIYLSRADNNSVAPDSAIIQDGAFSFTGSIREPLLYLLKPSGAKYGKIFYLESGLTTFAGHKDSLHQAVVKGGPSQEVYTGFYNIAWKPVVDSAGRIYKRLDIANQGGKKELDPVTRKAFDADFASLDKFNDSIVSAYVKQHAQSPAAANIILERYITYQQTAKARQLFATLSKDVQQSYYGRQVAKALEIDGRTAPGKIAPDFTMQDTSGKTVTLSALRGRYVLVDFWASWCGPCRKENPNVVAAYNKFHEKGFDIIGVSLDDKKERWLKAIRADKLTWLHVSDLKGWANDAAAAYGVKSVPANFLLDKEGRVVARNLRGEELEKKLAEVLP</sequence>
<evidence type="ECO:0000256" key="5">
    <source>
        <dbReference type="SAM" id="SignalP"/>
    </source>
</evidence>
<dbReference type="RefSeq" id="WP_145717751.1">
    <property type="nucleotide sequence ID" value="NZ_BAAAFY010000002.1"/>
</dbReference>
<proteinExistence type="predicted"/>
<dbReference type="EMBL" id="VLLG01000005">
    <property type="protein sequence ID" value="TWI84212.1"/>
    <property type="molecule type" value="Genomic_DNA"/>
</dbReference>
<dbReference type="InterPro" id="IPR017937">
    <property type="entry name" value="Thioredoxin_CS"/>
</dbReference>
<name>A0A562SSM4_CHIJA</name>
<dbReference type="GO" id="GO:0016209">
    <property type="term" value="F:antioxidant activity"/>
    <property type="evidence" value="ECO:0007669"/>
    <property type="project" value="InterPro"/>
</dbReference>
<evidence type="ECO:0000256" key="4">
    <source>
        <dbReference type="ARBA" id="ARBA00023284"/>
    </source>
</evidence>
<dbReference type="Pfam" id="PF00578">
    <property type="entry name" value="AhpC-TSA"/>
    <property type="match status" value="1"/>
</dbReference>
<evidence type="ECO:0000256" key="2">
    <source>
        <dbReference type="ARBA" id="ARBA00022748"/>
    </source>
</evidence>
<dbReference type="PANTHER" id="PTHR42852:SF6">
    <property type="entry name" value="THIOL:DISULFIDE INTERCHANGE PROTEIN DSBE"/>
    <property type="match status" value="1"/>
</dbReference>
<evidence type="ECO:0000259" key="6">
    <source>
        <dbReference type="PROSITE" id="PS51352"/>
    </source>
</evidence>
<dbReference type="OrthoDB" id="750178at2"/>
<feature type="chain" id="PRO_5022107168" evidence="5">
    <location>
        <begin position="23"/>
        <end position="375"/>
    </location>
</feature>
<reference evidence="7 8" key="1">
    <citation type="journal article" date="2013" name="Stand. Genomic Sci.">
        <title>Genomic Encyclopedia of Type Strains, Phase I: The one thousand microbial genomes (KMG-I) project.</title>
        <authorList>
            <person name="Kyrpides N.C."/>
            <person name="Woyke T."/>
            <person name="Eisen J.A."/>
            <person name="Garrity G."/>
            <person name="Lilburn T.G."/>
            <person name="Beck B.J."/>
            <person name="Whitman W.B."/>
            <person name="Hugenholtz P."/>
            <person name="Klenk H.P."/>
        </authorList>
    </citation>
    <scope>NUCLEOTIDE SEQUENCE [LARGE SCALE GENOMIC DNA]</scope>
    <source>
        <strain evidence="7 8">DSM 13484</strain>
    </source>
</reference>